<evidence type="ECO:0000313" key="7">
    <source>
        <dbReference type="EMBL" id="QQZ61328.1"/>
    </source>
</evidence>
<dbReference type="AlphaFoldDB" id="A0A974PDA6"/>
<dbReference type="Gene3D" id="3.20.20.80">
    <property type="entry name" value="Glycosidases"/>
    <property type="match status" value="1"/>
</dbReference>
<dbReference type="InterPro" id="IPR022790">
    <property type="entry name" value="GH26_dom"/>
</dbReference>
<accession>A0A974PDA6</accession>
<dbReference type="PROSITE" id="PS51764">
    <property type="entry name" value="GH26"/>
    <property type="match status" value="1"/>
</dbReference>
<dbReference type="PRINTS" id="PR00739">
    <property type="entry name" value="GLHYDRLASE26"/>
</dbReference>
<keyword evidence="8" id="KW-1185">Reference proteome</keyword>
<name>A0A974PDA6_9BACL</name>
<dbReference type="PANTHER" id="PTHR40079">
    <property type="entry name" value="MANNAN ENDO-1,4-BETA-MANNOSIDASE E-RELATED"/>
    <property type="match status" value="1"/>
</dbReference>
<feature type="domain" description="GH26" evidence="5">
    <location>
        <begin position="40"/>
        <end position="333"/>
    </location>
</feature>
<dbReference type="SUPFAM" id="SSF56988">
    <property type="entry name" value="Anthrax protective antigen"/>
    <property type="match status" value="1"/>
</dbReference>
<dbReference type="GO" id="GO:0006080">
    <property type="term" value="P:substituted mannan metabolic process"/>
    <property type="evidence" value="ECO:0007669"/>
    <property type="project" value="InterPro"/>
</dbReference>
<dbReference type="PROSITE" id="PS51820">
    <property type="entry name" value="PA14"/>
    <property type="match status" value="1"/>
</dbReference>
<dbReference type="RefSeq" id="WP_039837095.1">
    <property type="nucleotide sequence ID" value="NZ_CP068595.1"/>
</dbReference>
<evidence type="ECO:0000256" key="3">
    <source>
        <dbReference type="ARBA" id="ARBA00023295"/>
    </source>
</evidence>
<dbReference type="InterPro" id="IPR037524">
    <property type="entry name" value="PA14/GLEYA"/>
</dbReference>
<evidence type="ECO:0000259" key="6">
    <source>
        <dbReference type="PROSITE" id="PS51820"/>
    </source>
</evidence>
<keyword evidence="2 4" id="KW-0378">Hydrolase</keyword>
<dbReference type="InterPro" id="IPR011658">
    <property type="entry name" value="PA14_dom"/>
</dbReference>
<dbReference type="InterPro" id="IPR017853">
    <property type="entry name" value="GH"/>
</dbReference>
<dbReference type="Gene3D" id="3.90.182.10">
    <property type="entry name" value="Toxin - Anthrax Protective Antigen,domain 1"/>
    <property type="match status" value="1"/>
</dbReference>
<dbReference type="PANTHER" id="PTHR40079:SF4">
    <property type="entry name" value="GH26 DOMAIN-CONTAINING PROTEIN-RELATED"/>
    <property type="match status" value="1"/>
</dbReference>
<evidence type="ECO:0000256" key="4">
    <source>
        <dbReference type="PROSITE-ProRule" id="PRU01100"/>
    </source>
</evidence>
<dbReference type="SUPFAM" id="SSF51445">
    <property type="entry name" value="(Trans)glycosidases"/>
    <property type="match status" value="1"/>
</dbReference>
<dbReference type="InterPro" id="IPR000805">
    <property type="entry name" value="Glyco_hydro_26"/>
</dbReference>
<reference evidence="7 8" key="1">
    <citation type="submission" date="2021-01" db="EMBL/GenBank/DDBJ databases">
        <title>Whole genome sequence of Paenibacillus sonchi LMG 24727 for comparative genomics.</title>
        <authorList>
            <person name="Lee G."/>
            <person name="Kim M.-J."/>
            <person name="Lim K."/>
            <person name="Shin J.-H."/>
        </authorList>
    </citation>
    <scope>NUCLEOTIDE SEQUENCE [LARGE SCALE GENOMIC DNA]</scope>
    <source>
        <strain evidence="7 8">LMG 24727</strain>
    </source>
</reference>
<dbReference type="SMART" id="SM00758">
    <property type="entry name" value="PA14"/>
    <property type="match status" value="1"/>
</dbReference>
<evidence type="ECO:0000259" key="5">
    <source>
        <dbReference type="PROSITE" id="PS51764"/>
    </source>
</evidence>
<feature type="domain" description="PA14" evidence="6">
    <location>
        <begin position="349"/>
        <end position="487"/>
    </location>
</feature>
<proteinExistence type="inferred from homology"/>
<evidence type="ECO:0000256" key="2">
    <source>
        <dbReference type="ARBA" id="ARBA00022801"/>
    </source>
</evidence>
<dbReference type="EMBL" id="CP068595">
    <property type="protein sequence ID" value="QQZ61328.1"/>
    <property type="molecule type" value="Genomic_DNA"/>
</dbReference>
<evidence type="ECO:0000256" key="1">
    <source>
        <dbReference type="ARBA" id="ARBA00007754"/>
    </source>
</evidence>
<feature type="active site" description="Nucleophile" evidence="4">
    <location>
        <position position="284"/>
    </location>
</feature>
<dbReference type="Pfam" id="PF07691">
    <property type="entry name" value="PA14"/>
    <property type="match status" value="1"/>
</dbReference>
<dbReference type="KEGG" id="pson:JI735_00480"/>
<protein>
    <submittedName>
        <fullName evidence="7">Glycosyl hydrolase</fullName>
    </submittedName>
</protein>
<dbReference type="GO" id="GO:0016985">
    <property type="term" value="F:mannan endo-1,4-beta-mannosidase activity"/>
    <property type="evidence" value="ECO:0007669"/>
    <property type="project" value="InterPro"/>
</dbReference>
<comment type="similarity">
    <text evidence="1 4">Belongs to the glycosyl hydrolase 26 family.</text>
</comment>
<organism evidence="7 8">
    <name type="scientific">Paenibacillus sonchi</name>
    <dbReference type="NCBI Taxonomy" id="373687"/>
    <lineage>
        <taxon>Bacteria</taxon>
        <taxon>Bacillati</taxon>
        <taxon>Bacillota</taxon>
        <taxon>Bacilli</taxon>
        <taxon>Bacillales</taxon>
        <taxon>Paenibacillaceae</taxon>
        <taxon>Paenibacillus</taxon>
        <taxon>Paenibacillus sonchi group</taxon>
    </lineage>
</organism>
<feature type="active site" description="Proton donor" evidence="4">
    <location>
        <position position="191"/>
    </location>
</feature>
<keyword evidence="3 4" id="KW-0326">Glycosidase</keyword>
<dbReference type="Pfam" id="PF02156">
    <property type="entry name" value="Glyco_hydro_26"/>
    <property type="match status" value="1"/>
</dbReference>
<sequence>MESRILRDLLESASRLVGDVQWQAAFRNVQMAPADAALASPARKLLQTLYRLQGQGMISGQHDYLESPDEFSARLKTTSGQYAALHGYELGAIENQTEQQISSQRQAVVDSAIRWHQAGGIVTMSYHQNLPGTAPAWSNVSMSLSEADFAKYITPGTVKYKALIAELDKTAQSLKKLANAGVPVLWRPYHEMNGGWFWWGQKSSFSKLWNLMFDRYTVYHKLHNLLWVWSPNAKNQWSDEPADYYPGAGKVDVLALDIYEADFKQSHHDAMWNLGRGKLIAIGENGELPSPAVLAKTQRKWSYQMSWGKLLYEKNSDAVIKAFMNDSFVLTRKEYAAKAAQYASMSEAGPMPGLYGQYYSNASLSGTPAITRTDSGINYNWRQAAPDPALPADSFSVRWSGRLSAAYTESYTIYSSSDDGIRVWIDGVLVIDSWMKQSGQERQGQVNLIAGKLHELKVEYYENQGDARVVLMWESPSQVKSVIPAGAFYLP</sequence>
<gene>
    <name evidence="7" type="ORF">JI735_00480</name>
</gene>
<dbReference type="Proteomes" id="UP000595841">
    <property type="component" value="Chromosome"/>
</dbReference>
<evidence type="ECO:0000313" key="8">
    <source>
        <dbReference type="Proteomes" id="UP000595841"/>
    </source>
</evidence>